<dbReference type="PRINTS" id="PR00111">
    <property type="entry name" value="ABHYDROLASE"/>
</dbReference>
<dbReference type="InterPro" id="IPR029058">
    <property type="entry name" value="AB_hydrolase_fold"/>
</dbReference>
<dbReference type="PATRIC" id="fig|1348973.3.peg.3145"/>
<dbReference type="SUPFAM" id="SSF53474">
    <property type="entry name" value="alpha/beta-Hydrolases"/>
    <property type="match status" value="1"/>
</dbReference>
<protein>
    <submittedName>
        <fullName evidence="2">2-hydroxymuconate semialdehyde hydrolase</fullName>
        <ecNumber evidence="2">3.7.1.9</ecNumber>
    </submittedName>
</protein>
<proteinExistence type="predicted"/>
<dbReference type="GO" id="GO:0018775">
    <property type="term" value="F:2-hydroxymuconate-semialdehyde hydrolase activity"/>
    <property type="evidence" value="ECO:0007669"/>
    <property type="project" value="UniProtKB-EC"/>
</dbReference>
<name>A0A072NIC1_SCHAZ</name>
<dbReference type="Gene3D" id="3.40.50.1820">
    <property type="entry name" value="alpha/beta hydrolase"/>
    <property type="match status" value="1"/>
</dbReference>
<comment type="caution">
    <text evidence="2">The sequence shown here is derived from an EMBL/GenBank/DDBJ whole genome shotgun (WGS) entry which is preliminary data.</text>
</comment>
<evidence type="ECO:0000259" key="1">
    <source>
        <dbReference type="Pfam" id="PF00561"/>
    </source>
</evidence>
<dbReference type="OrthoDB" id="9808398at2"/>
<accession>A0A072NIC1</accession>
<dbReference type="InterPro" id="IPR000639">
    <property type="entry name" value="Epox_hydrolase-like"/>
</dbReference>
<keyword evidence="2" id="KW-0378">Hydrolase</keyword>
<gene>
    <name evidence="2" type="ORF">M670_03267</name>
</gene>
<dbReference type="EC" id="3.7.1.9" evidence="2"/>
<dbReference type="Pfam" id="PF00561">
    <property type="entry name" value="Abhydrolase_1"/>
    <property type="match status" value="1"/>
</dbReference>
<dbReference type="Proteomes" id="UP000027936">
    <property type="component" value="Unassembled WGS sequence"/>
</dbReference>
<dbReference type="EMBL" id="JJRY01000014">
    <property type="protein sequence ID" value="KEF37459.1"/>
    <property type="molecule type" value="Genomic_DNA"/>
</dbReference>
<evidence type="ECO:0000313" key="3">
    <source>
        <dbReference type="Proteomes" id="UP000027936"/>
    </source>
</evidence>
<dbReference type="AlphaFoldDB" id="A0A072NIC1"/>
<dbReference type="InterPro" id="IPR000073">
    <property type="entry name" value="AB_hydrolase_1"/>
</dbReference>
<dbReference type="PANTHER" id="PTHR46438">
    <property type="entry name" value="ALPHA/BETA-HYDROLASES SUPERFAMILY PROTEIN"/>
    <property type="match status" value="1"/>
</dbReference>
<dbReference type="PRINTS" id="PR00412">
    <property type="entry name" value="EPOXHYDRLASE"/>
</dbReference>
<organism evidence="2 3">
    <name type="scientific">Schinkia azotoformans MEV2011</name>
    <dbReference type="NCBI Taxonomy" id="1348973"/>
    <lineage>
        <taxon>Bacteria</taxon>
        <taxon>Bacillati</taxon>
        <taxon>Bacillota</taxon>
        <taxon>Bacilli</taxon>
        <taxon>Bacillales</taxon>
        <taxon>Bacillaceae</taxon>
        <taxon>Calidifontibacillus/Schinkia group</taxon>
        <taxon>Schinkia</taxon>
    </lineage>
</organism>
<feature type="domain" description="AB hydrolase-1" evidence="1">
    <location>
        <begin position="26"/>
        <end position="259"/>
    </location>
</feature>
<dbReference type="RefSeq" id="WP_035196792.1">
    <property type="nucleotide sequence ID" value="NZ_JJRY01000014.1"/>
</dbReference>
<sequence length="273" mass="30667">MSVEKGKFIEVKGVNTHYHEDGQGEVVLLIHGSGPGVSAWANWRLVFPLLSQHYHLYAPDVVGFGYTDRPEGVQYGIDVWADHMIDFIEAVGHKKISVIGNSFGGAIALHMAKKRPDLINKLILMGSMGIDHHIADGLDQVWGYEPSHENMKNLIKIFAFDKSMAENGDLVEMRYKSSIQLGFQESFSSMFPAPRQRHVGAMSLTIDQLQEINFPVLLIHGRDDEVIPLKETSYRLALALPNAQLTVFPECGHWVQIEKTNEFAAQVIDFLNR</sequence>
<dbReference type="PANTHER" id="PTHR46438:SF11">
    <property type="entry name" value="LIPASE-RELATED"/>
    <property type="match status" value="1"/>
</dbReference>
<reference evidence="2 3" key="1">
    <citation type="submission" date="2014-04" db="EMBL/GenBank/DDBJ databases">
        <title>Draft genome sequence of Bacillus azotoformans MEV2011, a (co-) denitrifying strain unable to grow in the presence of oxygen.</title>
        <authorList>
            <person name="Nielsen M."/>
            <person name="Schreiber L."/>
            <person name="Finster K."/>
            <person name="Schramm A."/>
        </authorList>
    </citation>
    <scope>NUCLEOTIDE SEQUENCE [LARGE SCALE GENOMIC DNA]</scope>
    <source>
        <strain evidence="2 3">MEV2011</strain>
    </source>
</reference>
<evidence type="ECO:0000313" key="2">
    <source>
        <dbReference type="EMBL" id="KEF37459.1"/>
    </source>
</evidence>